<dbReference type="EMBL" id="AHMT02000005">
    <property type="protein sequence ID" value="EQA64340.1"/>
    <property type="molecule type" value="Genomic_DNA"/>
</dbReference>
<reference evidence="1" key="1">
    <citation type="submission" date="2013-05" db="EMBL/GenBank/DDBJ databases">
        <authorList>
            <person name="Harkins D.M."/>
            <person name="Durkin A.S."/>
            <person name="Brinkac L.M."/>
            <person name="Haft D.H."/>
            <person name="Selengut J.D."/>
            <person name="Sanka R."/>
            <person name="DePew J."/>
            <person name="Purushe J."/>
            <person name="Hartskeerl R.A."/>
            <person name="Ahmed A."/>
            <person name="van der Linden H."/>
            <person name="Goris M.G.A."/>
            <person name="Vinetz J.M."/>
            <person name="Sutton G.G."/>
            <person name="Nierman W.C."/>
            <person name="Fouts D.E."/>
        </authorList>
    </citation>
    <scope>NUCLEOTIDE SEQUENCE [LARGE SCALE GENOMIC DNA]</scope>
    <source>
        <strain evidence="1">L 60</strain>
    </source>
</reference>
<sequence>MELYPIEICLVLLRQTQARFTITEEFQSLEEYIERSAS</sequence>
<organism evidence="1 2">
    <name type="scientific">Leptospira alexanderi serovar Manhao 3 str. L 60</name>
    <dbReference type="NCBI Taxonomy" id="1049759"/>
    <lineage>
        <taxon>Bacteria</taxon>
        <taxon>Pseudomonadati</taxon>
        <taxon>Spirochaetota</taxon>
        <taxon>Spirochaetia</taxon>
        <taxon>Leptospirales</taxon>
        <taxon>Leptospiraceae</taxon>
        <taxon>Leptospira</taxon>
    </lineage>
</organism>
<dbReference type="Proteomes" id="UP000018747">
    <property type="component" value="Unassembled WGS sequence"/>
</dbReference>
<accession>V6I2B8</accession>
<protein>
    <submittedName>
        <fullName evidence="1">Uncharacterized protein</fullName>
    </submittedName>
</protein>
<proteinExistence type="predicted"/>
<keyword evidence="2" id="KW-1185">Reference proteome</keyword>
<dbReference type="AlphaFoldDB" id="V6I2B8"/>
<name>V6I2B8_9LEPT</name>
<gene>
    <name evidence="1" type="ORF">LEP1GSC062_0551</name>
</gene>
<evidence type="ECO:0000313" key="1">
    <source>
        <dbReference type="EMBL" id="EQA64340.1"/>
    </source>
</evidence>
<comment type="caution">
    <text evidence="1">The sequence shown here is derived from an EMBL/GenBank/DDBJ whole genome shotgun (WGS) entry which is preliminary data.</text>
</comment>
<evidence type="ECO:0000313" key="2">
    <source>
        <dbReference type="Proteomes" id="UP000018747"/>
    </source>
</evidence>